<reference evidence="2 4" key="1">
    <citation type="journal article" date="2012" name="Nature">
        <title>Algal genomes reveal evolutionary mosaicism and the fate of nucleomorphs.</title>
        <authorList>
            <consortium name="DOE Joint Genome Institute"/>
            <person name="Curtis B.A."/>
            <person name="Tanifuji G."/>
            <person name="Burki F."/>
            <person name="Gruber A."/>
            <person name="Irimia M."/>
            <person name="Maruyama S."/>
            <person name="Arias M.C."/>
            <person name="Ball S.G."/>
            <person name="Gile G.H."/>
            <person name="Hirakawa Y."/>
            <person name="Hopkins J.F."/>
            <person name="Kuo A."/>
            <person name="Rensing S.A."/>
            <person name="Schmutz J."/>
            <person name="Symeonidi A."/>
            <person name="Elias M."/>
            <person name="Eveleigh R.J."/>
            <person name="Herman E.K."/>
            <person name="Klute M.J."/>
            <person name="Nakayama T."/>
            <person name="Obornik M."/>
            <person name="Reyes-Prieto A."/>
            <person name="Armbrust E.V."/>
            <person name="Aves S.J."/>
            <person name="Beiko R.G."/>
            <person name="Coutinho P."/>
            <person name="Dacks J.B."/>
            <person name="Durnford D.G."/>
            <person name="Fast N.M."/>
            <person name="Green B.R."/>
            <person name="Grisdale C.J."/>
            <person name="Hempel F."/>
            <person name="Henrissat B."/>
            <person name="Hoppner M.P."/>
            <person name="Ishida K."/>
            <person name="Kim E."/>
            <person name="Koreny L."/>
            <person name="Kroth P.G."/>
            <person name="Liu Y."/>
            <person name="Malik S.B."/>
            <person name="Maier U.G."/>
            <person name="McRose D."/>
            <person name="Mock T."/>
            <person name="Neilson J.A."/>
            <person name="Onodera N.T."/>
            <person name="Poole A.M."/>
            <person name="Pritham E.J."/>
            <person name="Richards T.A."/>
            <person name="Rocap G."/>
            <person name="Roy S.W."/>
            <person name="Sarai C."/>
            <person name="Schaack S."/>
            <person name="Shirato S."/>
            <person name="Slamovits C.H."/>
            <person name="Spencer D.F."/>
            <person name="Suzuki S."/>
            <person name="Worden A.Z."/>
            <person name="Zauner S."/>
            <person name="Barry K."/>
            <person name="Bell C."/>
            <person name="Bharti A.K."/>
            <person name="Crow J.A."/>
            <person name="Grimwood J."/>
            <person name="Kramer R."/>
            <person name="Lindquist E."/>
            <person name="Lucas S."/>
            <person name="Salamov A."/>
            <person name="McFadden G.I."/>
            <person name="Lane C.E."/>
            <person name="Keeling P.J."/>
            <person name="Gray M.W."/>
            <person name="Grigoriev I.V."/>
            <person name="Archibald J.M."/>
        </authorList>
    </citation>
    <scope>NUCLEOTIDE SEQUENCE</scope>
    <source>
        <strain evidence="2 4">CCMP2712</strain>
    </source>
</reference>
<reference evidence="3" key="3">
    <citation type="submission" date="2015-06" db="UniProtKB">
        <authorList>
            <consortium name="EnsemblProtists"/>
        </authorList>
    </citation>
    <scope>IDENTIFICATION</scope>
</reference>
<dbReference type="KEGG" id="gtt:GUITHDRAFT_165294"/>
<evidence type="ECO:0000313" key="4">
    <source>
        <dbReference type="Proteomes" id="UP000011087"/>
    </source>
</evidence>
<dbReference type="PaxDb" id="55529-EKX37994"/>
<dbReference type="HOGENOM" id="CLU_1201809_0_0_1"/>
<dbReference type="EnsemblProtists" id="EKX37994">
    <property type="protein sequence ID" value="EKX37994"/>
    <property type="gene ID" value="GUITHDRAFT_165294"/>
</dbReference>
<keyword evidence="1" id="KW-0812">Transmembrane</keyword>
<name>L1IQ31_GUITC</name>
<keyword evidence="1" id="KW-0472">Membrane</keyword>
<evidence type="ECO:0000313" key="2">
    <source>
        <dbReference type="EMBL" id="EKX37994.1"/>
    </source>
</evidence>
<proteinExistence type="predicted"/>
<evidence type="ECO:0000313" key="3">
    <source>
        <dbReference type="EnsemblProtists" id="EKX37994"/>
    </source>
</evidence>
<dbReference type="Proteomes" id="UP000011087">
    <property type="component" value="Unassembled WGS sequence"/>
</dbReference>
<keyword evidence="4" id="KW-1185">Reference proteome</keyword>
<dbReference type="EMBL" id="JH993052">
    <property type="protein sequence ID" value="EKX37994.1"/>
    <property type="molecule type" value="Genomic_DNA"/>
</dbReference>
<evidence type="ECO:0000256" key="1">
    <source>
        <dbReference type="SAM" id="Phobius"/>
    </source>
</evidence>
<keyword evidence="1" id="KW-1133">Transmembrane helix</keyword>
<feature type="transmembrane region" description="Helical" evidence="1">
    <location>
        <begin position="24"/>
        <end position="44"/>
    </location>
</feature>
<protein>
    <submittedName>
        <fullName evidence="2 3">Uncharacterized protein</fullName>
    </submittedName>
</protein>
<dbReference type="RefSeq" id="XP_005824974.1">
    <property type="nucleotide sequence ID" value="XM_005824917.1"/>
</dbReference>
<dbReference type="GeneID" id="17294814"/>
<accession>L1IQ31</accession>
<dbReference type="OrthoDB" id="10511026at2759"/>
<reference evidence="4" key="2">
    <citation type="submission" date="2012-11" db="EMBL/GenBank/DDBJ databases">
        <authorList>
            <person name="Kuo A."/>
            <person name="Curtis B.A."/>
            <person name="Tanifuji G."/>
            <person name="Burki F."/>
            <person name="Gruber A."/>
            <person name="Irimia M."/>
            <person name="Maruyama S."/>
            <person name="Arias M.C."/>
            <person name="Ball S.G."/>
            <person name="Gile G.H."/>
            <person name="Hirakawa Y."/>
            <person name="Hopkins J.F."/>
            <person name="Rensing S.A."/>
            <person name="Schmutz J."/>
            <person name="Symeonidi A."/>
            <person name="Elias M."/>
            <person name="Eveleigh R.J."/>
            <person name="Herman E.K."/>
            <person name="Klute M.J."/>
            <person name="Nakayama T."/>
            <person name="Obornik M."/>
            <person name="Reyes-Prieto A."/>
            <person name="Armbrust E.V."/>
            <person name="Aves S.J."/>
            <person name="Beiko R.G."/>
            <person name="Coutinho P."/>
            <person name="Dacks J.B."/>
            <person name="Durnford D.G."/>
            <person name="Fast N.M."/>
            <person name="Green B.R."/>
            <person name="Grisdale C."/>
            <person name="Hempe F."/>
            <person name="Henrissat B."/>
            <person name="Hoppner M.P."/>
            <person name="Ishida K.-I."/>
            <person name="Kim E."/>
            <person name="Koreny L."/>
            <person name="Kroth P.G."/>
            <person name="Liu Y."/>
            <person name="Malik S.-B."/>
            <person name="Maier U.G."/>
            <person name="McRose D."/>
            <person name="Mock T."/>
            <person name="Neilson J.A."/>
            <person name="Onodera N.T."/>
            <person name="Poole A.M."/>
            <person name="Pritham E.J."/>
            <person name="Richards T.A."/>
            <person name="Rocap G."/>
            <person name="Roy S.W."/>
            <person name="Sarai C."/>
            <person name="Schaack S."/>
            <person name="Shirato S."/>
            <person name="Slamovits C.H."/>
            <person name="Spencer D.F."/>
            <person name="Suzuki S."/>
            <person name="Worden A.Z."/>
            <person name="Zauner S."/>
            <person name="Barry K."/>
            <person name="Bell C."/>
            <person name="Bharti A.K."/>
            <person name="Crow J.A."/>
            <person name="Grimwood J."/>
            <person name="Kramer R."/>
            <person name="Lindquist E."/>
            <person name="Lucas S."/>
            <person name="Salamov A."/>
            <person name="McFadden G.I."/>
            <person name="Lane C.E."/>
            <person name="Keeling P.J."/>
            <person name="Gray M.W."/>
            <person name="Grigoriev I.V."/>
            <person name="Archibald J.M."/>
        </authorList>
    </citation>
    <scope>NUCLEOTIDE SEQUENCE</scope>
    <source>
        <strain evidence="4">CCMP2712</strain>
    </source>
</reference>
<sequence length="231" mass="25896">MYGAVEAGTVPERSTMPSARWQRMFAGVLACMAAAILALTVVSFNEKDVLLQKSLQNEIQRDLSLLKKQQEIVDRTENILVSAYKAKSLNARKAGKSKQLQRLDWYPTDESQHRPAAVPWQEGMPGQRSYSVERYVNTNGPQDLAKVDGDKIADWNEFFNNMNVEVDAPRWDKTGMVVDNIEAIPACSVDCDKEGTDDDKDFEFYSDLNAINGRGHIVDNLDNIDACDVDC</sequence>
<dbReference type="AlphaFoldDB" id="L1IQ31"/>
<gene>
    <name evidence="2" type="ORF">GUITHDRAFT_165294</name>
</gene>
<organism evidence="2">
    <name type="scientific">Guillardia theta (strain CCMP2712)</name>
    <name type="common">Cryptophyte</name>
    <dbReference type="NCBI Taxonomy" id="905079"/>
    <lineage>
        <taxon>Eukaryota</taxon>
        <taxon>Cryptophyceae</taxon>
        <taxon>Pyrenomonadales</taxon>
        <taxon>Geminigeraceae</taxon>
        <taxon>Guillardia</taxon>
    </lineage>
</organism>